<proteinExistence type="predicted"/>
<gene>
    <name evidence="3" type="ORF">PVPCR_1303550</name>
    <name evidence="4" type="ORF">YYG_04437</name>
</gene>
<evidence type="ECO:0000313" key="4">
    <source>
        <dbReference type="EMBL" id="EUD70468.1"/>
    </source>
</evidence>
<evidence type="ECO:0000313" key="5">
    <source>
        <dbReference type="Proteomes" id="UP000030659"/>
    </source>
</evidence>
<organism evidence="4 5">
    <name type="scientific">Plasmodium vinckei petteri</name>
    <dbReference type="NCBI Taxonomy" id="138298"/>
    <lineage>
        <taxon>Eukaryota</taxon>
        <taxon>Sar</taxon>
        <taxon>Alveolata</taxon>
        <taxon>Apicomplexa</taxon>
        <taxon>Aconoidasida</taxon>
        <taxon>Haemosporida</taxon>
        <taxon>Plasmodiidae</taxon>
        <taxon>Plasmodium</taxon>
        <taxon>Plasmodium (Vinckeia)</taxon>
    </lineage>
</organism>
<dbReference type="EMBL" id="KI965405">
    <property type="protein sequence ID" value="EUD70468.1"/>
    <property type="molecule type" value="Genomic_DNA"/>
</dbReference>
<evidence type="ECO:0000313" key="3">
    <source>
        <dbReference type="EMBL" id="CAD2111779.1"/>
    </source>
</evidence>
<protein>
    <submittedName>
        <fullName evidence="4">Uncharacterized protein</fullName>
    </submittedName>
</protein>
<dbReference type="Proteomes" id="UP000515268">
    <property type="component" value="Chromosome PVPCR_13"/>
</dbReference>
<feature type="compositionally biased region" description="Basic residues" evidence="2">
    <location>
        <begin position="1920"/>
        <end position="1929"/>
    </location>
</feature>
<dbReference type="EMBL" id="LR865418">
    <property type="protein sequence ID" value="CAD2111779.1"/>
    <property type="molecule type" value="Genomic_DNA"/>
</dbReference>
<feature type="region of interest" description="Disordered" evidence="2">
    <location>
        <begin position="1655"/>
        <end position="1684"/>
    </location>
</feature>
<reference evidence="3 6" key="2">
    <citation type="submission" date="2020-08" db="EMBL/GenBank/DDBJ databases">
        <authorList>
            <person name="Ramaprasad A."/>
        </authorList>
    </citation>
    <scope>NUCLEOTIDE SEQUENCE [LARGE SCALE GENOMIC DNA]</scope>
</reference>
<name>W7AGT8_PLAVN</name>
<feature type="compositionally biased region" description="Low complexity" evidence="2">
    <location>
        <begin position="1655"/>
        <end position="1669"/>
    </location>
</feature>
<evidence type="ECO:0000256" key="1">
    <source>
        <dbReference type="SAM" id="Coils"/>
    </source>
</evidence>
<evidence type="ECO:0000313" key="6">
    <source>
        <dbReference type="Proteomes" id="UP000515268"/>
    </source>
</evidence>
<feature type="region of interest" description="Disordered" evidence="2">
    <location>
        <begin position="1920"/>
        <end position="1950"/>
    </location>
</feature>
<reference evidence="4 5" key="1">
    <citation type="submission" date="2013-02" db="EMBL/GenBank/DDBJ databases">
        <title>The Genome Sequence of Plasmodium vinckei petteri CR.</title>
        <authorList>
            <consortium name="The Broad Institute Genome Sequencing Platform"/>
            <consortium name="The Broad Institute Genome Sequencing Center for Infectious Disease"/>
            <person name="Neafsey D."/>
            <person name="Cheeseman I."/>
            <person name="Volkman S."/>
            <person name="Adams J."/>
            <person name="Walker B."/>
            <person name="Young S.K."/>
            <person name="Zeng Q."/>
            <person name="Gargeya S."/>
            <person name="Fitzgerald M."/>
            <person name="Haas B."/>
            <person name="Abouelleil A."/>
            <person name="Alvarado L."/>
            <person name="Arachchi H.M."/>
            <person name="Berlin A.M."/>
            <person name="Chapman S.B."/>
            <person name="Dewar J."/>
            <person name="Goldberg J."/>
            <person name="Griggs A."/>
            <person name="Gujja S."/>
            <person name="Hansen M."/>
            <person name="Howarth C."/>
            <person name="Imamovic A."/>
            <person name="Larimer J."/>
            <person name="McCowan C."/>
            <person name="Murphy C."/>
            <person name="Neiman D."/>
            <person name="Pearson M."/>
            <person name="Priest M."/>
            <person name="Roberts A."/>
            <person name="Saif S."/>
            <person name="Shea T."/>
            <person name="Sisk P."/>
            <person name="Sykes S."/>
            <person name="Wortman J."/>
            <person name="Nusbaum C."/>
            <person name="Birren B."/>
        </authorList>
    </citation>
    <scope>NUCLEOTIDE SEQUENCE [LARGE SCALE GENOMIC DNA]</scope>
    <source>
        <strain evidence="4 5">CR</strain>
    </source>
</reference>
<dbReference type="Proteomes" id="UP000030659">
    <property type="component" value="Unassembled WGS sequence"/>
</dbReference>
<evidence type="ECO:0000256" key="2">
    <source>
        <dbReference type="SAM" id="MobiDB-lite"/>
    </source>
</evidence>
<feature type="coiled-coil region" evidence="1">
    <location>
        <begin position="267"/>
        <end position="316"/>
    </location>
</feature>
<accession>W7AGT8</accession>
<sequence length="2003" mass="232698">MTTVNLKSSIDSTIEMCADKTQLNIVENNVDNFLSDRLKKKRKDINNNYYRNNNNKNIKIENYNNTCDYNKILVSENNFINLNNISNIEYNYNENSKIPPQYINTTYDKNLNILSKKNNKDNTSDSSSISKISHHRNHINIEKSYKGVDNNLCETTNYFSKISKNNFDRTNNVNNCEDIKNGYNDKERTQLAQIMSTKNSTEVACANDISMCNSYIKENNMASWYGVNNTFCELDKGNNQTNDANNNISPKLVSNINYTCEDTEYYINRDKNKLEKNLNEISNLNSTLNCNDNNAKENEENESEKLNNLVELKNSEKYIESYLHSILKDFKTTCFYFPYLHYYDKKICEQKEDNILNICNHFLEYFHTNIKIKNKINNLKKKFVYSTLYEKMEYISDFQFLNLSHINTDNFKDKFLELLEKYLQKKKKKKEQIYYKINLFRKMEKKMFKLKEKYVENNLLQFPMINLDKPLSTHSENPSNESKNIVSLYKNVENHKWDTNIIDKLPSYCISYDKNRMMSYIDELIKSSVLNFCHLFNSKLNEKISMNCDNMRYFERIIINNLFFYKNKINKMFYYLYMHNVINKSLQFMQPKILWNINTSNEENKKVDKLEMDENSAVSSENDQAKNNIALFYKSKKEQLEKNIDTFISKLAGHTNSEDLIKNNGELNNEIKKNKNYKNDRLKLSADLQIIYDAYCNGEEIIVAKNKNTLLNNKKNYKHFNVISKEAIFDFYDSIQKCNINKDKFYTMGMHTEKTKKLENINPIQSNTFNMDTINYFNETNISSNLGLMPLQPSYMCGMYSTFFNPPINNNGYSNLIDNPCLFNQNYENLGIDYYENYKDSKNSYINNNINDFSRNGEKKYFNNMDPYNLNNSSPNENYNNLYFYNQNNCLLNNSGLNIMNEDNKINNVCVDKNGNYTNMKYFDDNYYNIQTSSNNGNTIYCNGTFSTDIHNNVNGGNTEQAMENHQNECNYNTTNYNSINIFEKNPYSIYNSSNNTFSFQKNPNDNNLDFQNISENMAISSNFLNDINLKNKNILNTNQFCTYPPYYANNLGQQYTHSNIASPYNFSNIGNIAGGISYNVNSGDHIIQNNDIDNYGNEKGGSQTDIVTNDIGKKNESLQNNVEMNEGNNIEAGEEKHKCDGKEGGIFSENNNKYYDMKGNRMHTEANNSNSIAYNYPSLNSKNETNSRDKTVNQEENCRKYFEEKCESKCEKKCENKNGENRASNEGKANQRIVNNKNSENVDVYNNYKYFENSYNIINSVDKDVGDNLMNVYNFNENLQNNKCNGNNTYMCNMGKDDIKSSEKNNKYEEANNFNGVRKNGDLDNNFNSTHEVLNNSIDKKKNNLHTASIEEDFFNTNIKKNNNNENNINLKKNIDNDQIILNTKAYNNNSINTINTGNNNILNINEDPTSTISHINSTGEIILNKANNLSIDNCLFNTTIHGNSRANTYAPISGSAQDTFDNMNNVKSINSSKTVNSNSYFDISGYKINGYSVNNYENKFSNNEYFLNSTPNGEIINNVKTNCSAGKISNFTNTQNLNKIKTNINSILNINILNNHNNNNNSTPQNTNSSLNNNTFSNNNNYDNIDHNNFKGEIKNNRMNMYYNNDNTYNMINDGNIMNVNQMNPFFCMNYVNAPTDYNNNEANNFRGMVPSNDTNNNQNEEANYIEQKTPKKKGRKSKKEINYNDSNTIILDSAKNNSSSNTITTIGNSESYEGIVNKYNNTPIMSKIINPYHNVNRYENNKLYENENGAMYNGNIGGNGLEPPYNTFNLNEFMHPSIHNNTNVDMKNIGNPEIRNNINIYNYNENKKDNMDVQNEINNMQYSNNDMIGHYNYYRNTVDSNISDINNISNNNISNNNITNNNMTNNYTVYPNEFIYAKVENMNNIINNNTIYNYNNITNRDDLDYAYDEDKLCKKKEKKRKEKKNKSQSCNLNTPKKKRFGHNGPPTAEKLSQLLYEQSLSVPQIAAIYGVHRTTVARWCHNRKIIQKQNHYHGKKKIST</sequence>
<keyword evidence="1" id="KW-0175">Coiled coil</keyword>
<dbReference type="OrthoDB" id="372805at2759"/>
<keyword evidence="6" id="KW-1185">Reference proteome</keyword>
<dbReference type="VEuPathDB" id="PlasmoDB:PVPCR_1303550"/>